<name>A0A2K3KTB0_TRIPR</name>
<comment type="caution">
    <text evidence="1">The sequence shown here is derived from an EMBL/GenBank/DDBJ whole genome shotgun (WGS) entry which is preliminary data.</text>
</comment>
<dbReference type="AlphaFoldDB" id="A0A2K3KTB0"/>
<organism evidence="1 2">
    <name type="scientific">Trifolium pratense</name>
    <name type="common">Red clover</name>
    <dbReference type="NCBI Taxonomy" id="57577"/>
    <lineage>
        <taxon>Eukaryota</taxon>
        <taxon>Viridiplantae</taxon>
        <taxon>Streptophyta</taxon>
        <taxon>Embryophyta</taxon>
        <taxon>Tracheophyta</taxon>
        <taxon>Spermatophyta</taxon>
        <taxon>Magnoliopsida</taxon>
        <taxon>eudicotyledons</taxon>
        <taxon>Gunneridae</taxon>
        <taxon>Pentapetalae</taxon>
        <taxon>rosids</taxon>
        <taxon>fabids</taxon>
        <taxon>Fabales</taxon>
        <taxon>Fabaceae</taxon>
        <taxon>Papilionoideae</taxon>
        <taxon>50 kb inversion clade</taxon>
        <taxon>NPAAA clade</taxon>
        <taxon>Hologalegina</taxon>
        <taxon>IRL clade</taxon>
        <taxon>Trifolieae</taxon>
        <taxon>Trifolium</taxon>
    </lineage>
</organism>
<reference evidence="1 2" key="2">
    <citation type="journal article" date="2017" name="Front. Plant Sci.">
        <title>Gene Classification and Mining of Molecular Markers Useful in Red Clover (Trifolium pratense) Breeding.</title>
        <authorList>
            <person name="Istvanek J."/>
            <person name="Dluhosova J."/>
            <person name="Dluhos P."/>
            <person name="Patkova L."/>
            <person name="Nedelnik J."/>
            <person name="Repkova J."/>
        </authorList>
    </citation>
    <scope>NUCLEOTIDE SEQUENCE [LARGE SCALE GENOMIC DNA]</scope>
    <source>
        <strain evidence="2">cv. Tatra</strain>
        <tissue evidence="1">Young leaves</tissue>
    </source>
</reference>
<proteinExistence type="predicted"/>
<accession>A0A2K3KTB0</accession>
<reference evidence="1 2" key="1">
    <citation type="journal article" date="2014" name="Am. J. Bot.">
        <title>Genome assembly and annotation for red clover (Trifolium pratense; Fabaceae).</title>
        <authorList>
            <person name="Istvanek J."/>
            <person name="Jaros M."/>
            <person name="Krenek A."/>
            <person name="Repkova J."/>
        </authorList>
    </citation>
    <scope>NUCLEOTIDE SEQUENCE [LARGE SCALE GENOMIC DNA]</scope>
    <source>
        <strain evidence="2">cv. Tatra</strain>
        <tissue evidence="1">Young leaves</tissue>
    </source>
</reference>
<evidence type="ECO:0000313" key="1">
    <source>
        <dbReference type="EMBL" id="PNX69516.1"/>
    </source>
</evidence>
<feature type="non-terminal residue" evidence="1">
    <location>
        <position position="52"/>
    </location>
</feature>
<dbReference type="EMBL" id="ASHM01251221">
    <property type="protein sequence ID" value="PNX69516.1"/>
    <property type="molecule type" value="Genomic_DNA"/>
</dbReference>
<evidence type="ECO:0000313" key="2">
    <source>
        <dbReference type="Proteomes" id="UP000236291"/>
    </source>
</evidence>
<sequence>MKIPKTELLQCGLNISRTRPDFDVPNGENVAPGAANLPSKFERYPTVNESGI</sequence>
<protein>
    <submittedName>
        <fullName evidence="1">Uncharacterized protein</fullName>
    </submittedName>
</protein>
<dbReference type="Proteomes" id="UP000236291">
    <property type="component" value="Unassembled WGS sequence"/>
</dbReference>
<gene>
    <name evidence="1" type="ORF">L195_g064471</name>
</gene>